<dbReference type="Proteomes" id="UP001515480">
    <property type="component" value="Unassembled WGS sequence"/>
</dbReference>
<name>A0AB34IY43_PRYPA</name>
<accession>A0AB34IY43</accession>
<comment type="caution">
    <text evidence="3">The sequence shown here is derived from an EMBL/GenBank/DDBJ whole genome shotgun (WGS) entry which is preliminary data.</text>
</comment>
<feature type="compositionally biased region" description="Polar residues" evidence="2">
    <location>
        <begin position="133"/>
        <end position="143"/>
    </location>
</feature>
<feature type="region of interest" description="Disordered" evidence="2">
    <location>
        <begin position="32"/>
        <end position="159"/>
    </location>
</feature>
<keyword evidence="1" id="KW-0175">Coiled coil</keyword>
<feature type="compositionally biased region" description="Low complexity" evidence="2">
    <location>
        <begin position="51"/>
        <end position="67"/>
    </location>
</feature>
<evidence type="ECO:0000313" key="4">
    <source>
        <dbReference type="Proteomes" id="UP001515480"/>
    </source>
</evidence>
<sequence length="215" mass="23196">MSGARSATAKPNYTDDVEQEAWMLMAAETLKRTVASPSTSSAALAKRSGNRTASIFSSSSGTRTSPRAKMPRIVGAAAAAKKPAESSDDSDDSDVPNFSIQPDPKAEKAAKKQGGGGGKAGPERTSRQKPMGGTSSKLQTQTLDAWASNPKKKKKEEEEMAAALENDKLQKMIAARMRQKEETEAMKERVEKEMQTIMDNGVRVNPMLQAIHRKL</sequence>
<keyword evidence="4" id="KW-1185">Reference proteome</keyword>
<evidence type="ECO:0000313" key="3">
    <source>
        <dbReference type="EMBL" id="KAL1508344.1"/>
    </source>
</evidence>
<evidence type="ECO:0000256" key="1">
    <source>
        <dbReference type="SAM" id="Coils"/>
    </source>
</evidence>
<evidence type="ECO:0008006" key="5">
    <source>
        <dbReference type="Google" id="ProtNLM"/>
    </source>
</evidence>
<dbReference type="EMBL" id="JBGBPQ010000016">
    <property type="protein sequence ID" value="KAL1508344.1"/>
    <property type="molecule type" value="Genomic_DNA"/>
</dbReference>
<dbReference type="AlphaFoldDB" id="A0AB34IY43"/>
<evidence type="ECO:0000256" key="2">
    <source>
        <dbReference type="SAM" id="MobiDB-lite"/>
    </source>
</evidence>
<organism evidence="3 4">
    <name type="scientific">Prymnesium parvum</name>
    <name type="common">Toxic golden alga</name>
    <dbReference type="NCBI Taxonomy" id="97485"/>
    <lineage>
        <taxon>Eukaryota</taxon>
        <taxon>Haptista</taxon>
        <taxon>Haptophyta</taxon>
        <taxon>Prymnesiophyceae</taxon>
        <taxon>Prymnesiales</taxon>
        <taxon>Prymnesiaceae</taxon>
        <taxon>Prymnesium</taxon>
    </lineage>
</organism>
<proteinExistence type="predicted"/>
<feature type="coiled-coil region" evidence="1">
    <location>
        <begin position="173"/>
        <end position="200"/>
    </location>
</feature>
<gene>
    <name evidence="3" type="ORF">AB1Y20_004454</name>
</gene>
<protein>
    <recommendedName>
        <fullName evidence="5">No apical meristem-associated C-terminal domain-containing protein</fullName>
    </recommendedName>
</protein>
<reference evidence="3 4" key="1">
    <citation type="journal article" date="2024" name="Science">
        <title>Giant polyketide synthase enzymes in the biosynthesis of giant marine polyether toxins.</title>
        <authorList>
            <person name="Fallon T.R."/>
            <person name="Shende V.V."/>
            <person name="Wierzbicki I.H."/>
            <person name="Pendleton A.L."/>
            <person name="Watervoot N.F."/>
            <person name="Auber R.P."/>
            <person name="Gonzalez D.J."/>
            <person name="Wisecaver J.H."/>
            <person name="Moore B.S."/>
        </authorList>
    </citation>
    <scope>NUCLEOTIDE SEQUENCE [LARGE SCALE GENOMIC DNA]</scope>
    <source>
        <strain evidence="3 4">12B1</strain>
    </source>
</reference>